<dbReference type="InterPro" id="IPR021251">
    <property type="entry name" value="DUF2793"/>
</dbReference>
<name>A0A547Q2W3_9RHOB</name>
<dbReference type="Proteomes" id="UP000318590">
    <property type="component" value="Unassembled WGS sequence"/>
</dbReference>
<keyword evidence="2" id="KW-1185">Reference proteome</keyword>
<sequence>MSDLSPILQLPLLMPSQAQKHVTHNEALVRLDVLVQLVVEGFDAPAPPSIPAEGEVHVVGAGAGGDWTGQDGAVAAFTGGGWLFLPPCDGWLAIERGTGALRVFQGGAWAAPALGNLPMLGINASADTSNRLTVAADATLLTHSGSDHRLKVNKAGTSNTAVLLFQSDWSGRAEMGLAGEDAWSIKVSADGSVWQTALRVDPASAHITGEAVQAAPDDITPGRLMRADFGYGPGNLIGSVSQSGGLPTGAVIEAGAGYVRWADGTQICTGSFAETGLSLSTASAGGFAGTGIQVDFGTAFTVPPVVSLDLPGSAPALAKGADVTASGMAPVLWSAQSGTVDLSGRYLAVGRWF</sequence>
<proteinExistence type="predicted"/>
<accession>A0A547Q2W3</accession>
<dbReference type="RefSeq" id="WP_142834617.1">
    <property type="nucleotide sequence ID" value="NZ_VFSV01000013.1"/>
</dbReference>
<gene>
    <name evidence="1" type="ORF">FEV53_09700</name>
</gene>
<protein>
    <submittedName>
        <fullName evidence="1">DUF2793 domain-containing protein</fullName>
    </submittedName>
</protein>
<dbReference type="EMBL" id="VFSV01000013">
    <property type="protein sequence ID" value="TRD20709.1"/>
    <property type="molecule type" value="Genomic_DNA"/>
</dbReference>
<organism evidence="1 2">
    <name type="scientific">Palleronia caenipelagi</name>
    <dbReference type="NCBI Taxonomy" id="2489174"/>
    <lineage>
        <taxon>Bacteria</taxon>
        <taxon>Pseudomonadati</taxon>
        <taxon>Pseudomonadota</taxon>
        <taxon>Alphaproteobacteria</taxon>
        <taxon>Rhodobacterales</taxon>
        <taxon>Roseobacteraceae</taxon>
        <taxon>Palleronia</taxon>
    </lineage>
</organism>
<evidence type="ECO:0000313" key="1">
    <source>
        <dbReference type="EMBL" id="TRD20709.1"/>
    </source>
</evidence>
<evidence type="ECO:0000313" key="2">
    <source>
        <dbReference type="Proteomes" id="UP000318590"/>
    </source>
</evidence>
<dbReference type="Pfam" id="PF10983">
    <property type="entry name" value="DUF2793"/>
    <property type="match status" value="1"/>
</dbReference>
<reference evidence="1 2" key="1">
    <citation type="submission" date="2019-06" db="EMBL/GenBank/DDBJ databases">
        <title>Paenimaribius caenipelagi gen. nov., sp. nov., isolated from a tidal flat.</title>
        <authorList>
            <person name="Yoon J.-H."/>
        </authorList>
    </citation>
    <scope>NUCLEOTIDE SEQUENCE [LARGE SCALE GENOMIC DNA]</scope>
    <source>
        <strain evidence="1 2">JBTF-M29</strain>
    </source>
</reference>
<comment type="caution">
    <text evidence="1">The sequence shown here is derived from an EMBL/GenBank/DDBJ whole genome shotgun (WGS) entry which is preliminary data.</text>
</comment>
<dbReference type="AlphaFoldDB" id="A0A547Q2W3"/>
<dbReference type="OrthoDB" id="564699at2"/>